<organism evidence="1 2">
    <name type="scientific">Xenotaenia resolanae</name>
    <dbReference type="NCBI Taxonomy" id="208358"/>
    <lineage>
        <taxon>Eukaryota</taxon>
        <taxon>Metazoa</taxon>
        <taxon>Chordata</taxon>
        <taxon>Craniata</taxon>
        <taxon>Vertebrata</taxon>
        <taxon>Euteleostomi</taxon>
        <taxon>Actinopterygii</taxon>
        <taxon>Neopterygii</taxon>
        <taxon>Teleostei</taxon>
        <taxon>Neoteleostei</taxon>
        <taxon>Acanthomorphata</taxon>
        <taxon>Ovalentaria</taxon>
        <taxon>Atherinomorphae</taxon>
        <taxon>Cyprinodontiformes</taxon>
        <taxon>Goodeidae</taxon>
        <taxon>Xenotaenia</taxon>
    </lineage>
</organism>
<comment type="caution">
    <text evidence="1">The sequence shown here is derived from an EMBL/GenBank/DDBJ whole genome shotgun (WGS) entry which is preliminary data.</text>
</comment>
<keyword evidence="2" id="KW-1185">Reference proteome</keyword>
<sequence length="115" mass="13602">MFLLLATFQMLVSSPQNDLKIVPFNTCPNKWIITCVNAKAVLRCWKDENKIKLRVKELQWNCEDARTYLNIKINNINIENGMFYKLRLYFAISELQLKPGVYILCIHRTFFLLTV</sequence>
<protein>
    <submittedName>
        <fullName evidence="1">Uncharacterized protein</fullName>
    </submittedName>
</protein>
<proteinExistence type="predicted"/>
<accession>A0ABV0X4G7</accession>
<evidence type="ECO:0000313" key="1">
    <source>
        <dbReference type="EMBL" id="MEQ2276735.1"/>
    </source>
</evidence>
<name>A0ABV0X4G7_9TELE</name>
<evidence type="ECO:0000313" key="2">
    <source>
        <dbReference type="Proteomes" id="UP001444071"/>
    </source>
</evidence>
<dbReference type="EMBL" id="JAHRIM010090317">
    <property type="protein sequence ID" value="MEQ2276735.1"/>
    <property type="molecule type" value="Genomic_DNA"/>
</dbReference>
<dbReference type="Proteomes" id="UP001444071">
    <property type="component" value="Unassembled WGS sequence"/>
</dbReference>
<gene>
    <name evidence="1" type="ORF">XENORESO_007209</name>
</gene>
<reference evidence="1 2" key="1">
    <citation type="submission" date="2021-06" db="EMBL/GenBank/DDBJ databases">
        <authorList>
            <person name="Palmer J.M."/>
        </authorList>
    </citation>
    <scope>NUCLEOTIDE SEQUENCE [LARGE SCALE GENOMIC DNA]</scope>
    <source>
        <strain evidence="1 2">XR_2019</strain>
        <tissue evidence="1">Muscle</tissue>
    </source>
</reference>